<comment type="similarity">
    <text evidence="1">Belongs to the DprA/Smf family.</text>
</comment>
<organism evidence="4 5">
    <name type="scientific">Candidatus Coprovicinus avistercoris</name>
    <dbReference type="NCBI Taxonomy" id="2840754"/>
    <lineage>
        <taxon>Bacteria</taxon>
        <taxon>Bacillati</taxon>
        <taxon>Actinomycetota</taxon>
        <taxon>Coriobacteriia</taxon>
        <taxon>Coriobacteriales</taxon>
        <taxon>Coriobacteriaceae</taxon>
        <taxon>Coriobacteriaceae incertae sedis</taxon>
        <taxon>Candidatus Coprovicinus</taxon>
    </lineage>
</organism>
<dbReference type="Gene3D" id="1.10.10.10">
    <property type="entry name" value="Winged helix-like DNA-binding domain superfamily/Winged helix DNA-binding domain"/>
    <property type="match status" value="1"/>
</dbReference>
<dbReference type="Gene3D" id="3.40.50.450">
    <property type="match status" value="1"/>
</dbReference>
<evidence type="ECO:0000313" key="4">
    <source>
        <dbReference type="EMBL" id="HIU23786.1"/>
    </source>
</evidence>
<dbReference type="AlphaFoldDB" id="A0A9D1HWD4"/>
<dbReference type="PANTHER" id="PTHR43022:SF1">
    <property type="entry name" value="PROTEIN SMF"/>
    <property type="match status" value="1"/>
</dbReference>
<dbReference type="SUPFAM" id="SSF102405">
    <property type="entry name" value="MCP/YpsA-like"/>
    <property type="match status" value="1"/>
</dbReference>
<dbReference type="EMBL" id="DVMQ01000007">
    <property type="protein sequence ID" value="HIU23786.1"/>
    <property type="molecule type" value="Genomic_DNA"/>
</dbReference>
<dbReference type="PANTHER" id="PTHR43022">
    <property type="entry name" value="PROTEIN SMF"/>
    <property type="match status" value="1"/>
</dbReference>
<dbReference type="InterPro" id="IPR036388">
    <property type="entry name" value="WH-like_DNA-bd_sf"/>
</dbReference>
<reference evidence="4" key="1">
    <citation type="submission" date="2020-10" db="EMBL/GenBank/DDBJ databases">
        <authorList>
            <person name="Gilroy R."/>
        </authorList>
    </citation>
    <scope>NUCLEOTIDE SEQUENCE</scope>
    <source>
        <strain evidence="4">ChiHjej12B11-29160</strain>
    </source>
</reference>
<dbReference type="Pfam" id="PF02481">
    <property type="entry name" value="DNA_processg_A"/>
    <property type="match status" value="1"/>
</dbReference>
<comment type="caution">
    <text evidence="4">The sequence shown here is derived from an EMBL/GenBank/DDBJ whole genome shotgun (WGS) entry which is preliminary data.</text>
</comment>
<reference evidence="4" key="2">
    <citation type="journal article" date="2021" name="PeerJ">
        <title>Extensive microbial diversity within the chicken gut microbiome revealed by metagenomics and culture.</title>
        <authorList>
            <person name="Gilroy R."/>
            <person name="Ravi A."/>
            <person name="Getino M."/>
            <person name="Pursley I."/>
            <person name="Horton D.L."/>
            <person name="Alikhan N.F."/>
            <person name="Baker D."/>
            <person name="Gharbi K."/>
            <person name="Hall N."/>
            <person name="Watson M."/>
            <person name="Adriaenssens E.M."/>
            <person name="Foster-Nyarko E."/>
            <person name="Jarju S."/>
            <person name="Secka A."/>
            <person name="Antonio M."/>
            <person name="Oren A."/>
            <person name="Chaudhuri R.R."/>
            <person name="La Ragione R."/>
            <person name="Hildebrand F."/>
            <person name="Pallen M.J."/>
        </authorList>
    </citation>
    <scope>NUCLEOTIDE SEQUENCE</scope>
    <source>
        <strain evidence="4">ChiHjej12B11-29160</strain>
    </source>
</reference>
<sequence>MTSNNSFELHQGDEAWPDALDGLGDVSKLYGVGDLRILTQPSLAVIGARRATPYGLSVSEMLGRVAAECGIPLLSGGAMGCDCAALTSALSAGGQIIIVSGCGADMIYPYSSEAIFRKATSGAGVVVSLEHWGAPPRRYAFPKRNRVIAALCQVLVVAEAGIPSGTFSTASAAADLGKELYAIPGPIFSPSSRGTNQLIEQGASIISDEMALEVKLSLDFGVTRLATRDELPDRGRVLSALVACPTRPDELATRLGIDVLTIVKTLSDYEMHDLVKRLPDGRYSPTNKVYLPEHIQKASMVRRESDG</sequence>
<accession>A0A9D1HWD4</accession>
<feature type="domain" description="Smf/DprA SLOG" evidence="2">
    <location>
        <begin position="11"/>
        <end position="208"/>
    </location>
</feature>
<dbReference type="InterPro" id="IPR003488">
    <property type="entry name" value="DprA"/>
</dbReference>
<dbReference type="Proteomes" id="UP000824078">
    <property type="component" value="Unassembled WGS sequence"/>
</dbReference>
<evidence type="ECO:0000259" key="2">
    <source>
        <dbReference type="Pfam" id="PF02481"/>
    </source>
</evidence>
<dbReference type="GO" id="GO:0009294">
    <property type="term" value="P:DNA-mediated transformation"/>
    <property type="evidence" value="ECO:0007669"/>
    <property type="project" value="InterPro"/>
</dbReference>
<dbReference type="Pfam" id="PF17782">
    <property type="entry name" value="WHD_DprA"/>
    <property type="match status" value="1"/>
</dbReference>
<feature type="domain" description="DprA winged helix" evidence="3">
    <location>
        <begin position="228"/>
        <end position="281"/>
    </location>
</feature>
<dbReference type="InterPro" id="IPR041614">
    <property type="entry name" value="DprA_WH"/>
</dbReference>
<dbReference type="InterPro" id="IPR057666">
    <property type="entry name" value="DrpA_SLOG"/>
</dbReference>
<evidence type="ECO:0000259" key="3">
    <source>
        <dbReference type="Pfam" id="PF17782"/>
    </source>
</evidence>
<protein>
    <submittedName>
        <fullName evidence="4">DNA-processing protein DprA</fullName>
    </submittedName>
</protein>
<evidence type="ECO:0000313" key="5">
    <source>
        <dbReference type="Proteomes" id="UP000824078"/>
    </source>
</evidence>
<gene>
    <name evidence="4" type="ORF">IAD17_02530</name>
</gene>
<name>A0A9D1HWD4_9ACTN</name>
<proteinExistence type="inferred from homology"/>
<evidence type="ECO:0000256" key="1">
    <source>
        <dbReference type="ARBA" id="ARBA00006525"/>
    </source>
</evidence>